<reference evidence="2 3" key="1">
    <citation type="submission" date="2018-06" db="EMBL/GenBank/DDBJ databases">
        <title>Genomic Encyclopedia of Type Strains, Phase III (KMG-III): the genomes of soil and plant-associated and newly described type strains.</title>
        <authorList>
            <person name="Whitman W."/>
        </authorList>
    </citation>
    <scope>NUCLEOTIDE SEQUENCE [LARGE SCALE GENOMIC DNA]</scope>
    <source>
        <strain evidence="2 3">JA737</strain>
    </source>
</reference>
<comment type="caution">
    <text evidence="2">The sequence shown here is derived from an EMBL/GenBank/DDBJ whole genome shotgun (WGS) entry which is preliminary data.</text>
</comment>
<gene>
    <name evidence="2" type="ORF">C8J30_101377</name>
</gene>
<accession>A0A318U334</accession>
<sequence length="173" mass="19183">MTAELRVLARKSIGRKPGPMRDKPASVSPHPALPQLDHDLVETIMAGMKKPDRAKFWRDHVEIVGTAFMERGLSDETVQAILAEHFEQVRARNRARASDARKGKYPICFDAPPEIGTELRIGKRLARLERVEPITRKSDGAASFLLFWRIGDRLATSGLKGAGVCWVQGGDDA</sequence>
<evidence type="ECO:0000313" key="2">
    <source>
        <dbReference type="EMBL" id="PYF12992.1"/>
    </source>
</evidence>
<dbReference type="Proteomes" id="UP000247727">
    <property type="component" value="Unassembled WGS sequence"/>
</dbReference>
<dbReference type="OrthoDB" id="10019319at2"/>
<dbReference type="EMBL" id="QJTK01000001">
    <property type="protein sequence ID" value="PYF12992.1"/>
    <property type="molecule type" value="Genomic_DNA"/>
</dbReference>
<dbReference type="RefSeq" id="WP_110804011.1">
    <property type="nucleotide sequence ID" value="NZ_QJTK01000001.1"/>
</dbReference>
<organism evidence="2 3">
    <name type="scientific">Rhodobacter viridis</name>
    <dbReference type="NCBI Taxonomy" id="1054202"/>
    <lineage>
        <taxon>Bacteria</taxon>
        <taxon>Pseudomonadati</taxon>
        <taxon>Pseudomonadota</taxon>
        <taxon>Alphaproteobacteria</taxon>
        <taxon>Rhodobacterales</taxon>
        <taxon>Rhodobacter group</taxon>
        <taxon>Rhodobacter</taxon>
    </lineage>
</organism>
<keyword evidence="3" id="KW-1185">Reference proteome</keyword>
<evidence type="ECO:0000256" key="1">
    <source>
        <dbReference type="SAM" id="MobiDB-lite"/>
    </source>
</evidence>
<name>A0A318U334_9RHOB</name>
<feature type="region of interest" description="Disordered" evidence="1">
    <location>
        <begin position="10"/>
        <end position="33"/>
    </location>
</feature>
<evidence type="ECO:0000313" key="3">
    <source>
        <dbReference type="Proteomes" id="UP000247727"/>
    </source>
</evidence>
<proteinExistence type="predicted"/>
<dbReference type="AlphaFoldDB" id="A0A318U334"/>
<protein>
    <submittedName>
        <fullName evidence="2">Uncharacterized protein</fullName>
    </submittedName>
</protein>